<dbReference type="InterPro" id="IPR017911">
    <property type="entry name" value="MacB-like_ATP-bd"/>
</dbReference>
<dbReference type="Gene3D" id="3.40.50.300">
    <property type="entry name" value="P-loop containing nucleotide triphosphate hydrolases"/>
    <property type="match status" value="1"/>
</dbReference>
<dbReference type="PANTHER" id="PTHR24220:SF685">
    <property type="entry name" value="ABC TRANSPORTER RELATED"/>
    <property type="match status" value="1"/>
</dbReference>
<evidence type="ECO:0000256" key="2">
    <source>
        <dbReference type="ARBA" id="ARBA00022741"/>
    </source>
</evidence>
<keyword evidence="1" id="KW-0813">Transport</keyword>
<evidence type="ECO:0000256" key="3">
    <source>
        <dbReference type="ARBA" id="ARBA00022840"/>
    </source>
</evidence>
<evidence type="ECO:0000256" key="1">
    <source>
        <dbReference type="ARBA" id="ARBA00022448"/>
    </source>
</evidence>
<gene>
    <name evidence="5" type="ORF">Ate02nite_96840</name>
</gene>
<dbReference type="InterPro" id="IPR027417">
    <property type="entry name" value="P-loop_NTPase"/>
</dbReference>
<reference evidence="5" key="1">
    <citation type="submission" date="2021-01" db="EMBL/GenBank/DDBJ databases">
        <title>Whole genome shotgun sequence of Actinoplanes tereljensis NBRC 105297.</title>
        <authorList>
            <person name="Komaki H."/>
            <person name="Tamura T."/>
        </authorList>
    </citation>
    <scope>NUCLEOTIDE SEQUENCE</scope>
    <source>
        <strain evidence="5">NBRC 105297</strain>
    </source>
</reference>
<dbReference type="GO" id="GO:0005524">
    <property type="term" value="F:ATP binding"/>
    <property type="evidence" value="ECO:0007669"/>
    <property type="project" value="UniProtKB-KW"/>
</dbReference>
<dbReference type="PROSITE" id="PS50893">
    <property type="entry name" value="ABC_TRANSPORTER_2"/>
    <property type="match status" value="1"/>
</dbReference>
<dbReference type="InterPro" id="IPR003593">
    <property type="entry name" value="AAA+_ATPase"/>
</dbReference>
<dbReference type="Proteomes" id="UP000623608">
    <property type="component" value="Unassembled WGS sequence"/>
</dbReference>
<evidence type="ECO:0000259" key="4">
    <source>
        <dbReference type="PROSITE" id="PS50893"/>
    </source>
</evidence>
<dbReference type="FunFam" id="3.40.50.300:FF:000032">
    <property type="entry name" value="Export ABC transporter ATP-binding protein"/>
    <property type="match status" value="1"/>
</dbReference>
<keyword evidence="3 5" id="KW-0067">ATP-binding</keyword>
<dbReference type="InterPro" id="IPR003439">
    <property type="entry name" value="ABC_transporter-like_ATP-bd"/>
</dbReference>
<dbReference type="CDD" id="cd03255">
    <property type="entry name" value="ABC_MJ0796_LolCDE_FtsE"/>
    <property type="match status" value="1"/>
</dbReference>
<dbReference type="SUPFAM" id="SSF52540">
    <property type="entry name" value="P-loop containing nucleoside triphosphate hydrolases"/>
    <property type="match status" value="1"/>
</dbReference>
<feature type="domain" description="ABC transporter" evidence="4">
    <location>
        <begin position="9"/>
        <end position="246"/>
    </location>
</feature>
<accession>A0A919P024</accession>
<dbReference type="Pfam" id="PF00005">
    <property type="entry name" value="ABC_tran"/>
    <property type="match status" value="1"/>
</dbReference>
<dbReference type="InterPro" id="IPR017871">
    <property type="entry name" value="ABC_transporter-like_CS"/>
</dbReference>
<comment type="caution">
    <text evidence="5">The sequence shown here is derived from an EMBL/GenBank/DDBJ whole genome shotgun (WGS) entry which is preliminary data.</text>
</comment>
<protein>
    <submittedName>
        <fullName evidence="5">ABC transporter ATP-binding protein</fullName>
    </submittedName>
</protein>
<name>A0A919P024_9ACTN</name>
<dbReference type="GO" id="GO:0098796">
    <property type="term" value="C:membrane protein complex"/>
    <property type="evidence" value="ECO:0007669"/>
    <property type="project" value="UniProtKB-ARBA"/>
</dbReference>
<dbReference type="EMBL" id="BOMY01000069">
    <property type="protein sequence ID" value="GIF26954.1"/>
    <property type="molecule type" value="Genomic_DNA"/>
</dbReference>
<organism evidence="5 6">
    <name type="scientific">Paractinoplanes tereljensis</name>
    <dbReference type="NCBI Taxonomy" id="571912"/>
    <lineage>
        <taxon>Bacteria</taxon>
        <taxon>Bacillati</taxon>
        <taxon>Actinomycetota</taxon>
        <taxon>Actinomycetes</taxon>
        <taxon>Micromonosporales</taxon>
        <taxon>Micromonosporaceae</taxon>
        <taxon>Paractinoplanes</taxon>
    </lineage>
</organism>
<dbReference type="PROSITE" id="PS00211">
    <property type="entry name" value="ABC_TRANSPORTER_1"/>
    <property type="match status" value="1"/>
</dbReference>
<dbReference type="GO" id="GO:0005886">
    <property type="term" value="C:plasma membrane"/>
    <property type="evidence" value="ECO:0007669"/>
    <property type="project" value="TreeGrafter"/>
</dbReference>
<evidence type="ECO:0000313" key="6">
    <source>
        <dbReference type="Proteomes" id="UP000623608"/>
    </source>
</evidence>
<dbReference type="GO" id="GO:0022857">
    <property type="term" value="F:transmembrane transporter activity"/>
    <property type="evidence" value="ECO:0007669"/>
    <property type="project" value="TreeGrafter"/>
</dbReference>
<dbReference type="InterPro" id="IPR015854">
    <property type="entry name" value="ABC_transpr_LolD-like"/>
</dbReference>
<keyword evidence="6" id="KW-1185">Reference proteome</keyword>
<dbReference type="PANTHER" id="PTHR24220">
    <property type="entry name" value="IMPORT ATP-BINDING PROTEIN"/>
    <property type="match status" value="1"/>
</dbReference>
<dbReference type="AlphaFoldDB" id="A0A919P024"/>
<sequence length="268" mass="28329">MMVQHEPAVRVEGLTRIYPADGEPVRALAGVDAVFARGTFTAVMGPSGSGKSTLLQAAAGLDRPTQGSVWIGGTELSKLSETKLTELRRGRIGFVFQAFNLIGALTVEENILLPLRLAGTRPDQVWLNQVIGRVGLTDRLRHRPSALSGGQQQRVAIARALASRPDVIFCDEPTGALDTNTAAEVLALLRGVVDEHGQTVVMVTHDPVAASYADRVIVLADGRIVHDMPQPGADRIAEHLAALGRRRAVTGAVTSAVTGSVTGEGVVR</sequence>
<keyword evidence="2" id="KW-0547">Nucleotide-binding</keyword>
<proteinExistence type="predicted"/>
<dbReference type="GO" id="GO:0016887">
    <property type="term" value="F:ATP hydrolysis activity"/>
    <property type="evidence" value="ECO:0007669"/>
    <property type="project" value="InterPro"/>
</dbReference>
<dbReference type="SMART" id="SM00382">
    <property type="entry name" value="AAA"/>
    <property type="match status" value="1"/>
</dbReference>
<evidence type="ECO:0000313" key="5">
    <source>
        <dbReference type="EMBL" id="GIF26954.1"/>
    </source>
</evidence>